<evidence type="ECO:0000256" key="13">
    <source>
        <dbReference type="HAMAP-Rule" id="MF_00409"/>
    </source>
</evidence>
<organism evidence="14 15">
    <name type="scientific">Venatoribacter cucullus</name>
    <dbReference type="NCBI Taxonomy" id="2661630"/>
    <lineage>
        <taxon>Bacteria</taxon>
        <taxon>Pseudomonadati</taxon>
        <taxon>Pseudomonadota</taxon>
        <taxon>Gammaproteobacteria</taxon>
        <taxon>Oceanospirillales</taxon>
        <taxon>Oceanospirillaceae</taxon>
        <taxon>Venatoribacter</taxon>
    </lineage>
</organism>
<dbReference type="EMBL" id="CP046056">
    <property type="protein sequence ID" value="QQD25447.1"/>
    <property type="molecule type" value="Genomic_DNA"/>
</dbReference>
<accession>A0A9X7UYL6</accession>
<dbReference type="Proteomes" id="UP000596074">
    <property type="component" value="Chromosome"/>
</dbReference>
<evidence type="ECO:0000256" key="11">
    <source>
        <dbReference type="ARBA" id="ARBA00023098"/>
    </source>
</evidence>
<name>A0A9X7UYL6_9GAMM</name>
<evidence type="ECO:0000313" key="14">
    <source>
        <dbReference type="EMBL" id="QQD25447.1"/>
    </source>
</evidence>
<evidence type="ECO:0000256" key="6">
    <source>
        <dbReference type="ARBA" id="ARBA00022556"/>
    </source>
</evidence>
<dbReference type="HAMAP" id="MF_00409">
    <property type="entry name" value="LpxK"/>
    <property type="match status" value="1"/>
</dbReference>
<dbReference type="AlphaFoldDB" id="A0A9X7UYL6"/>
<keyword evidence="7 13" id="KW-0808">Transferase</keyword>
<dbReference type="PANTHER" id="PTHR42724">
    <property type="entry name" value="TETRAACYLDISACCHARIDE 4'-KINASE"/>
    <property type="match status" value="1"/>
</dbReference>
<evidence type="ECO:0000256" key="5">
    <source>
        <dbReference type="ARBA" id="ARBA00022516"/>
    </source>
</evidence>
<dbReference type="NCBIfam" id="TIGR00682">
    <property type="entry name" value="lpxK"/>
    <property type="match status" value="1"/>
</dbReference>
<protein>
    <recommendedName>
        <fullName evidence="4 13">Tetraacyldisaccharide 4'-kinase</fullName>
        <ecNumber evidence="3 13">2.7.1.130</ecNumber>
    </recommendedName>
    <alternativeName>
        <fullName evidence="12 13">Lipid A 4'-kinase</fullName>
    </alternativeName>
</protein>
<dbReference type="KEGG" id="vcw:GJQ55_06130"/>
<dbReference type="GO" id="GO:0009245">
    <property type="term" value="P:lipid A biosynthetic process"/>
    <property type="evidence" value="ECO:0007669"/>
    <property type="project" value="UniProtKB-UniRule"/>
</dbReference>
<dbReference type="GO" id="GO:0005524">
    <property type="term" value="F:ATP binding"/>
    <property type="evidence" value="ECO:0007669"/>
    <property type="project" value="UniProtKB-UniRule"/>
</dbReference>
<evidence type="ECO:0000256" key="8">
    <source>
        <dbReference type="ARBA" id="ARBA00022741"/>
    </source>
</evidence>
<dbReference type="InterPro" id="IPR003758">
    <property type="entry name" value="LpxK"/>
</dbReference>
<evidence type="ECO:0000256" key="9">
    <source>
        <dbReference type="ARBA" id="ARBA00022777"/>
    </source>
</evidence>
<dbReference type="EC" id="2.7.1.130" evidence="3 13"/>
<proteinExistence type="inferred from homology"/>
<evidence type="ECO:0000256" key="4">
    <source>
        <dbReference type="ARBA" id="ARBA00016436"/>
    </source>
</evidence>
<dbReference type="GO" id="GO:0009244">
    <property type="term" value="P:lipopolysaccharide core region biosynthetic process"/>
    <property type="evidence" value="ECO:0007669"/>
    <property type="project" value="TreeGrafter"/>
</dbReference>
<dbReference type="GO" id="GO:0009029">
    <property type="term" value="F:lipid-A 4'-kinase activity"/>
    <property type="evidence" value="ECO:0007669"/>
    <property type="project" value="UniProtKB-UniRule"/>
</dbReference>
<evidence type="ECO:0000256" key="2">
    <source>
        <dbReference type="ARBA" id="ARBA00004870"/>
    </source>
</evidence>
<gene>
    <name evidence="13" type="primary">lpxK</name>
    <name evidence="14" type="ORF">GJQ55_06130</name>
</gene>
<reference evidence="14 15" key="1">
    <citation type="submission" date="2019-11" db="EMBL/GenBank/DDBJ databases">
        <title>Venatorbacter sp. nov. a predator of Campylobacter and other Gram-negative bacteria.</title>
        <authorList>
            <person name="Saeedi A."/>
            <person name="Cummings N.J."/>
            <person name="Connerton I.F."/>
            <person name="Connerton P.L."/>
        </authorList>
    </citation>
    <scope>NUCLEOTIDE SEQUENCE [LARGE SCALE GENOMIC DNA]</scope>
    <source>
        <strain evidence="14">XL5</strain>
    </source>
</reference>
<evidence type="ECO:0000256" key="1">
    <source>
        <dbReference type="ARBA" id="ARBA00002274"/>
    </source>
</evidence>
<sequence length="335" mass="36939">MSVLQRLATRIEHNWYQPAWKNAWLLPLWLLVAPLVWFKRRWFLRQPPAANTVPVVVVGNLTVGGTGKTPLITLLVERARALGLTPAIISRGYGGKAAQYPLLLTAETPVSASGDEPALLFRRLQCPVVVDPQRARAAQVAARQADIIFSDDGLQHYALARDAELVVVDGQRNFGNGWLLPVGPLRESLSRLRTVDQVLVNGADFSVEPVALMNACTGQSLPLTALQGQVVDAVAGIGNPQRFYRTLQGLGAQVTEHSFADHYAFTAQDFAFAQPQRMLVMTEKDWVKCRDFAADYWWYLQVGAMATPAVQQQLDQLLLRLASGRAQRSSGEHHG</sequence>
<comment type="pathway">
    <text evidence="2 13">Glycolipid biosynthesis; lipid IV(A) biosynthesis; lipid IV(A) from (3R)-3-hydroxytetradecanoyl-[acyl-carrier-protein] and UDP-N-acetyl-alpha-D-glucosamine: step 6/6.</text>
</comment>
<dbReference type="InterPro" id="IPR027417">
    <property type="entry name" value="P-loop_NTPase"/>
</dbReference>
<keyword evidence="10 13" id="KW-0067">ATP-binding</keyword>
<dbReference type="Pfam" id="PF02606">
    <property type="entry name" value="LpxK"/>
    <property type="match status" value="1"/>
</dbReference>
<keyword evidence="8 13" id="KW-0547">Nucleotide-binding</keyword>
<comment type="similarity">
    <text evidence="13">Belongs to the LpxK family.</text>
</comment>
<evidence type="ECO:0000256" key="3">
    <source>
        <dbReference type="ARBA" id="ARBA00012071"/>
    </source>
</evidence>
<evidence type="ECO:0000256" key="10">
    <source>
        <dbReference type="ARBA" id="ARBA00022840"/>
    </source>
</evidence>
<dbReference type="PANTHER" id="PTHR42724:SF1">
    <property type="entry name" value="TETRAACYLDISACCHARIDE 4'-KINASE, MITOCHONDRIAL-RELATED"/>
    <property type="match status" value="1"/>
</dbReference>
<evidence type="ECO:0000256" key="12">
    <source>
        <dbReference type="ARBA" id="ARBA00029757"/>
    </source>
</evidence>
<comment type="function">
    <text evidence="1 13">Transfers the gamma-phosphate of ATP to the 4'-position of a tetraacyldisaccharide 1-phosphate intermediate (termed DS-1-P) to form tetraacyldisaccharide 1,4'-bis-phosphate (lipid IVA).</text>
</comment>
<dbReference type="RefSeq" id="WP_228346760.1">
    <property type="nucleotide sequence ID" value="NZ_CP046056.1"/>
</dbReference>
<keyword evidence="11 13" id="KW-0443">Lipid metabolism</keyword>
<keyword evidence="15" id="KW-1185">Reference proteome</keyword>
<keyword evidence="6 13" id="KW-0441">Lipid A biosynthesis</keyword>
<feature type="binding site" evidence="13">
    <location>
        <begin position="62"/>
        <end position="69"/>
    </location>
    <ligand>
        <name>ATP</name>
        <dbReference type="ChEBI" id="CHEBI:30616"/>
    </ligand>
</feature>
<evidence type="ECO:0000313" key="15">
    <source>
        <dbReference type="Proteomes" id="UP000596074"/>
    </source>
</evidence>
<keyword evidence="9 13" id="KW-0418">Kinase</keyword>
<keyword evidence="5 13" id="KW-0444">Lipid biosynthesis</keyword>
<dbReference type="SUPFAM" id="SSF52540">
    <property type="entry name" value="P-loop containing nucleoside triphosphate hydrolases"/>
    <property type="match status" value="1"/>
</dbReference>
<evidence type="ECO:0000256" key="7">
    <source>
        <dbReference type="ARBA" id="ARBA00022679"/>
    </source>
</evidence>
<dbReference type="GO" id="GO:0005886">
    <property type="term" value="C:plasma membrane"/>
    <property type="evidence" value="ECO:0007669"/>
    <property type="project" value="TreeGrafter"/>
</dbReference>
<comment type="catalytic activity">
    <reaction evidence="13">
        <text>a lipid A disaccharide + ATP = a lipid IVA + ADP + H(+)</text>
        <dbReference type="Rhea" id="RHEA:67840"/>
        <dbReference type="ChEBI" id="CHEBI:15378"/>
        <dbReference type="ChEBI" id="CHEBI:30616"/>
        <dbReference type="ChEBI" id="CHEBI:176343"/>
        <dbReference type="ChEBI" id="CHEBI:176425"/>
        <dbReference type="ChEBI" id="CHEBI:456216"/>
        <dbReference type="EC" id="2.7.1.130"/>
    </reaction>
</comment>